<accession>A0A0L6VWN3</accession>
<keyword evidence="3" id="KW-1185">Reference proteome</keyword>
<keyword evidence="1" id="KW-0812">Transmembrane</keyword>
<feature type="transmembrane region" description="Helical" evidence="1">
    <location>
        <begin position="242"/>
        <end position="268"/>
    </location>
</feature>
<dbReference type="AlphaFoldDB" id="A0A0L6VWN3"/>
<proteinExistence type="predicted"/>
<dbReference type="EMBL" id="LAVV01000055">
    <property type="protein sequence ID" value="KNZ64680.1"/>
    <property type="molecule type" value="Genomic_DNA"/>
</dbReference>
<reference evidence="2 3" key="1">
    <citation type="submission" date="2015-08" db="EMBL/GenBank/DDBJ databases">
        <title>Next Generation Sequencing and Analysis of the Genome of Puccinia sorghi L Schw, the Causal Agent of Maize Common Rust.</title>
        <authorList>
            <person name="Rochi L."/>
            <person name="Burguener G."/>
            <person name="Darino M."/>
            <person name="Turjanski A."/>
            <person name="Kreff E."/>
            <person name="Dieguez M.J."/>
            <person name="Sacco F."/>
        </authorList>
    </citation>
    <scope>NUCLEOTIDE SEQUENCE [LARGE SCALE GENOMIC DNA]</scope>
    <source>
        <strain evidence="2 3">RO10H11247</strain>
    </source>
</reference>
<name>A0A0L6VWN3_9BASI</name>
<keyword evidence="1" id="KW-1133">Transmembrane helix</keyword>
<evidence type="ECO:0000256" key="1">
    <source>
        <dbReference type="SAM" id="Phobius"/>
    </source>
</evidence>
<comment type="caution">
    <text evidence="2">The sequence shown here is derived from an EMBL/GenBank/DDBJ whole genome shotgun (WGS) entry which is preliminary data.</text>
</comment>
<feature type="non-terminal residue" evidence="2">
    <location>
        <position position="661"/>
    </location>
</feature>
<dbReference type="OrthoDB" id="3344688at2759"/>
<feature type="transmembrane region" description="Helical" evidence="1">
    <location>
        <begin position="289"/>
        <end position="309"/>
    </location>
</feature>
<sequence length="661" mass="74880">MLVAGNVNYFEEQFIECFPNSAAHDPDTFLEKLINKGLEMLGMTECQSVNTPLLVGIQLTAALKEEIEEFQRLSINYLLILSSFNKTPGINHWKEPQHTIKKDLNITRMPNRGMIQILSYLKKNINTLSLTKAEMNALAEGAQENQWIKCVAKELWNEKLKHTFKIDIQGLIEKIKHFGSNSKEKTPQTQSKGLRNLKKKMKFLLQILKMTSRTILYTSSNSSPSTKNIEINSFQLFFPSCYFFLLFLHLKLLSILWKLPILACFSYLERNNSTCIINSQCLKTDLHLLVPHLSSSSFNSIISFMMFLYSSSGSSFSNKAMSFTLAPGGVSGSSRNFCNPPFLPGTSLFEMLLVAFVAAAAAVTSATPGLIFFGEIINKGSVPWLCEHSSSLSVQIATLETLADYFETMLVGLMKSAEAVRIKTQNQSLASRQLRQHLTRRCLLMGKQQHIQRSCLNNQQQSEGQEVLLGDCEVSQSDASLSSVSLTTPEQSSSTCSFLKGRFISSSGDMSNTLGYSSNRTMRTSRTAWFSGLGIIEIYKRGWQSSADSVIFLGRWRYQFWAQLVEEEDIEEKEGDGVPRNSENCWRISTRDKQVGFKKATFKLVIWDHGLVWEFQKRRVRSGQFRFSVQNHPRSLPHKTQQSQRFSRYITTNIHGAIKSE</sequence>
<dbReference type="VEuPathDB" id="FungiDB:VP01_1004g8"/>
<gene>
    <name evidence="2" type="ORF">VP01_1004g8</name>
</gene>
<organism evidence="2 3">
    <name type="scientific">Puccinia sorghi</name>
    <dbReference type="NCBI Taxonomy" id="27349"/>
    <lineage>
        <taxon>Eukaryota</taxon>
        <taxon>Fungi</taxon>
        <taxon>Dikarya</taxon>
        <taxon>Basidiomycota</taxon>
        <taxon>Pucciniomycotina</taxon>
        <taxon>Pucciniomycetes</taxon>
        <taxon>Pucciniales</taxon>
        <taxon>Pucciniaceae</taxon>
        <taxon>Puccinia</taxon>
    </lineage>
</organism>
<feature type="transmembrane region" description="Helical" evidence="1">
    <location>
        <begin position="351"/>
        <end position="373"/>
    </location>
</feature>
<dbReference type="Proteomes" id="UP000037035">
    <property type="component" value="Unassembled WGS sequence"/>
</dbReference>
<keyword evidence="1" id="KW-0472">Membrane</keyword>
<protein>
    <submittedName>
        <fullName evidence="2">Uncharacterized protein</fullName>
    </submittedName>
</protein>
<evidence type="ECO:0000313" key="2">
    <source>
        <dbReference type="EMBL" id="KNZ64680.1"/>
    </source>
</evidence>
<evidence type="ECO:0000313" key="3">
    <source>
        <dbReference type="Proteomes" id="UP000037035"/>
    </source>
</evidence>